<accession>A0A444L6T6</accession>
<evidence type="ECO:0000313" key="2">
    <source>
        <dbReference type="Proteomes" id="UP000288215"/>
    </source>
</evidence>
<evidence type="ECO:0000313" key="1">
    <source>
        <dbReference type="EMBL" id="RWX73277.1"/>
    </source>
</evidence>
<dbReference type="EMBL" id="RXGA01000003">
    <property type="protein sequence ID" value="RWX73277.1"/>
    <property type="molecule type" value="Genomic_DNA"/>
</dbReference>
<organism evidence="1 2">
    <name type="scientific">Methanosuratincola subterraneus</name>
    <dbReference type="NCBI Taxonomy" id="2593994"/>
    <lineage>
        <taxon>Archaea</taxon>
        <taxon>Thermoproteota</taxon>
        <taxon>Methanosuratincolia</taxon>
        <taxon>Candidatus Methanomethylicales</taxon>
        <taxon>Candidatus Methanomethylicaceae</taxon>
        <taxon>Candidatus Methanosuratincola (ex Vanwonterghem et al. 2016)</taxon>
    </lineage>
</organism>
<sequence>MKSKMGVILGVSLAAVLMLGVTYGLWFQALYIYGTVYTGTLDARWSIHCAFDTEPEVKDYSNITITQDIIDPYLLHVTVENAYPCITYYAVIDLTNTGTIPWIVYEASLVPDQDFPGTVEFVPIDEIGDLLAYIGHPSVDLGDGLMPIENGTQVHPGDSAWGVLAIHLTNEAQEDWTYTFSFKVVVEQWNEWPTQPPAGYDSNEEWLADLAE</sequence>
<proteinExistence type="predicted"/>
<dbReference type="Proteomes" id="UP000288215">
    <property type="component" value="Unassembled WGS sequence"/>
</dbReference>
<dbReference type="AlphaFoldDB" id="A0A444L6T6"/>
<gene>
    <name evidence="1" type="ORF">Metus_1251</name>
</gene>
<comment type="caution">
    <text evidence="1">The sequence shown here is derived from an EMBL/GenBank/DDBJ whole genome shotgun (WGS) entry which is preliminary data.</text>
</comment>
<reference evidence="1 2" key="1">
    <citation type="submission" date="2018-12" db="EMBL/GenBank/DDBJ databases">
        <title>The complete genome of the methanogenic archaea of the candidate phylum Verstraetearchaeota, obtained from the metagenome of underground thermal water.</title>
        <authorList>
            <person name="Kadnikov V.V."/>
            <person name="Mardanov A.V."/>
            <person name="Beletsky A.V."/>
            <person name="Karnachuk O.V."/>
            <person name="Ravin N.V."/>
        </authorList>
    </citation>
    <scope>NUCLEOTIDE SEQUENCE [LARGE SCALE GENOMIC DNA]</scope>
    <source>
        <strain evidence="1">Ch88</strain>
    </source>
</reference>
<protein>
    <submittedName>
        <fullName evidence="1">Uncharacterized protein</fullName>
    </submittedName>
</protein>
<name>A0A444L6T6_METS7</name>